<name>A0A3M7RV07_BRAPC</name>
<dbReference type="AlphaFoldDB" id="A0A3M7RV07"/>
<sequence>MYRNRLIKTPAIKLLKFSFIQGLSFSYFGFIPYLIKVLPFLNSNDLSDITIQPTFLIEN</sequence>
<reference evidence="2 3" key="1">
    <citation type="journal article" date="2018" name="Sci. Rep.">
        <title>Genomic signatures of local adaptation to the degree of environmental predictability in rotifers.</title>
        <authorList>
            <person name="Franch-Gras L."/>
            <person name="Hahn C."/>
            <person name="Garcia-Roger E.M."/>
            <person name="Carmona M.J."/>
            <person name="Serra M."/>
            <person name="Gomez A."/>
        </authorList>
    </citation>
    <scope>NUCLEOTIDE SEQUENCE [LARGE SCALE GENOMIC DNA]</scope>
    <source>
        <strain evidence="2">HYR1</strain>
    </source>
</reference>
<evidence type="ECO:0000256" key="1">
    <source>
        <dbReference type="SAM" id="Phobius"/>
    </source>
</evidence>
<keyword evidence="3" id="KW-1185">Reference proteome</keyword>
<keyword evidence="1" id="KW-1133">Transmembrane helix</keyword>
<keyword evidence="1" id="KW-0812">Transmembrane</keyword>
<dbReference type="EMBL" id="REGN01002555">
    <property type="protein sequence ID" value="RNA27356.1"/>
    <property type="molecule type" value="Genomic_DNA"/>
</dbReference>
<organism evidence="2 3">
    <name type="scientific">Brachionus plicatilis</name>
    <name type="common">Marine rotifer</name>
    <name type="synonym">Brachionus muelleri</name>
    <dbReference type="NCBI Taxonomy" id="10195"/>
    <lineage>
        <taxon>Eukaryota</taxon>
        <taxon>Metazoa</taxon>
        <taxon>Spiralia</taxon>
        <taxon>Gnathifera</taxon>
        <taxon>Rotifera</taxon>
        <taxon>Eurotatoria</taxon>
        <taxon>Monogononta</taxon>
        <taxon>Pseudotrocha</taxon>
        <taxon>Ploima</taxon>
        <taxon>Brachionidae</taxon>
        <taxon>Brachionus</taxon>
    </lineage>
</organism>
<keyword evidence="1" id="KW-0472">Membrane</keyword>
<proteinExistence type="predicted"/>
<gene>
    <name evidence="2" type="ORF">BpHYR1_033869</name>
</gene>
<protein>
    <submittedName>
        <fullName evidence="2">Uncharacterized protein</fullName>
    </submittedName>
</protein>
<feature type="transmembrane region" description="Helical" evidence="1">
    <location>
        <begin position="12"/>
        <end position="35"/>
    </location>
</feature>
<dbReference type="Proteomes" id="UP000276133">
    <property type="component" value="Unassembled WGS sequence"/>
</dbReference>
<evidence type="ECO:0000313" key="2">
    <source>
        <dbReference type="EMBL" id="RNA27356.1"/>
    </source>
</evidence>
<accession>A0A3M7RV07</accession>
<evidence type="ECO:0000313" key="3">
    <source>
        <dbReference type="Proteomes" id="UP000276133"/>
    </source>
</evidence>
<comment type="caution">
    <text evidence="2">The sequence shown here is derived from an EMBL/GenBank/DDBJ whole genome shotgun (WGS) entry which is preliminary data.</text>
</comment>